<organism evidence="2 3">
    <name type="scientific">Oesophagostomum dentatum</name>
    <name type="common">Nodular worm</name>
    <dbReference type="NCBI Taxonomy" id="61180"/>
    <lineage>
        <taxon>Eukaryota</taxon>
        <taxon>Metazoa</taxon>
        <taxon>Ecdysozoa</taxon>
        <taxon>Nematoda</taxon>
        <taxon>Chromadorea</taxon>
        <taxon>Rhabditida</taxon>
        <taxon>Rhabditina</taxon>
        <taxon>Rhabditomorpha</taxon>
        <taxon>Strongyloidea</taxon>
        <taxon>Strongylidae</taxon>
        <taxon>Oesophagostomum</taxon>
    </lineage>
</organism>
<evidence type="ECO:0000313" key="3">
    <source>
        <dbReference type="Proteomes" id="UP000053660"/>
    </source>
</evidence>
<feature type="compositionally biased region" description="Basic and acidic residues" evidence="1">
    <location>
        <begin position="50"/>
        <end position="60"/>
    </location>
</feature>
<name>A0A0B1S2K3_OESDE</name>
<evidence type="ECO:0000256" key="1">
    <source>
        <dbReference type="SAM" id="MobiDB-lite"/>
    </source>
</evidence>
<dbReference type="AlphaFoldDB" id="A0A0B1S2K3"/>
<sequence length="60" mass="7458">MDRPEDRHVRFSARNFRLLRESDEEEPSERKRGFPGRGRRGGFWRRRRFSPRDDRGELKR</sequence>
<keyword evidence="3" id="KW-1185">Reference proteome</keyword>
<feature type="compositionally biased region" description="Basic residues" evidence="1">
    <location>
        <begin position="33"/>
        <end position="49"/>
    </location>
</feature>
<dbReference type="EMBL" id="KN604291">
    <property type="protein sequence ID" value="KHJ79583.1"/>
    <property type="molecule type" value="Genomic_DNA"/>
</dbReference>
<protein>
    <submittedName>
        <fullName evidence="2">Uncharacterized protein</fullName>
    </submittedName>
</protein>
<dbReference type="Proteomes" id="UP000053660">
    <property type="component" value="Unassembled WGS sequence"/>
</dbReference>
<proteinExistence type="predicted"/>
<gene>
    <name evidence="2" type="ORF">OESDEN_20765</name>
</gene>
<accession>A0A0B1S2K3</accession>
<evidence type="ECO:0000313" key="2">
    <source>
        <dbReference type="EMBL" id="KHJ79583.1"/>
    </source>
</evidence>
<feature type="region of interest" description="Disordered" evidence="1">
    <location>
        <begin position="22"/>
        <end position="60"/>
    </location>
</feature>
<reference evidence="2 3" key="1">
    <citation type="submission" date="2014-03" db="EMBL/GenBank/DDBJ databases">
        <title>Draft genome of the hookworm Oesophagostomum dentatum.</title>
        <authorList>
            <person name="Mitreva M."/>
        </authorList>
    </citation>
    <scope>NUCLEOTIDE SEQUENCE [LARGE SCALE GENOMIC DNA]</scope>
    <source>
        <strain evidence="2 3">OD-Hann</strain>
    </source>
</reference>